<dbReference type="AlphaFoldDB" id="A0A4V5V008"/>
<proteinExistence type="predicted"/>
<feature type="transmembrane region" description="Helical" evidence="1">
    <location>
        <begin position="60"/>
        <end position="83"/>
    </location>
</feature>
<keyword evidence="1" id="KW-1133">Transmembrane helix</keyword>
<accession>A0A4V5V008</accession>
<name>A0A4V5V008_9ACTN</name>
<keyword evidence="1" id="KW-0812">Transmembrane</keyword>
<evidence type="ECO:0000256" key="1">
    <source>
        <dbReference type="SAM" id="Phobius"/>
    </source>
</evidence>
<dbReference type="EMBL" id="SZQA01000003">
    <property type="protein sequence ID" value="TKK90563.1"/>
    <property type="molecule type" value="Genomic_DNA"/>
</dbReference>
<sequence>MHIRRWTRHSRSMVKRLSPMIAISALVLAMAAVVAGQLDPSPHLDPVALSISEYAAQERGVLTEFALAMLGLASLALLAGLKAASAPIDGWPERLILLWSLTLLGVAAIPWARAQDYLVAVAFLALPVATAQLAGRFGDHDEWRPVARTLEWLTLLAGLGLAAVTYAALPGRGVLIGVAERGLLLVEFALVASISWQLLRVGLMTTITTVPGVVRQPVADPTQNATSEPVSRHAHAA</sequence>
<evidence type="ECO:0000313" key="2">
    <source>
        <dbReference type="EMBL" id="TKK90563.1"/>
    </source>
</evidence>
<feature type="transmembrane region" description="Helical" evidence="1">
    <location>
        <begin position="150"/>
        <end position="169"/>
    </location>
</feature>
<gene>
    <name evidence="2" type="ORF">FDA94_06115</name>
</gene>
<protein>
    <submittedName>
        <fullName evidence="2">DUF998 domain-containing protein</fullName>
    </submittedName>
</protein>
<dbReference type="Proteomes" id="UP000308705">
    <property type="component" value="Unassembled WGS sequence"/>
</dbReference>
<feature type="transmembrane region" description="Helical" evidence="1">
    <location>
        <begin position="118"/>
        <end position="138"/>
    </location>
</feature>
<dbReference type="InterPro" id="IPR009339">
    <property type="entry name" value="DUF998"/>
</dbReference>
<dbReference type="OrthoDB" id="4281143at2"/>
<keyword evidence="1" id="KW-0472">Membrane</keyword>
<evidence type="ECO:0000313" key="3">
    <source>
        <dbReference type="Proteomes" id="UP000308705"/>
    </source>
</evidence>
<comment type="caution">
    <text evidence="2">The sequence shown here is derived from an EMBL/GenBank/DDBJ whole genome shotgun (WGS) entry which is preliminary data.</text>
</comment>
<reference evidence="2 3" key="1">
    <citation type="submission" date="2019-04" db="EMBL/GenBank/DDBJ databases">
        <title>Herbidospora sp. NEAU-GS14.nov., a novel actinomycete isolated from soil.</title>
        <authorList>
            <person name="Han L."/>
        </authorList>
    </citation>
    <scope>NUCLEOTIDE SEQUENCE [LARGE SCALE GENOMIC DNA]</scope>
    <source>
        <strain evidence="2 3">NEAU-GS14</strain>
    </source>
</reference>
<dbReference type="Pfam" id="PF06197">
    <property type="entry name" value="DUF998"/>
    <property type="match status" value="1"/>
</dbReference>
<organism evidence="2 3">
    <name type="scientific">Herbidospora galbida</name>
    <dbReference type="NCBI Taxonomy" id="2575442"/>
    <lineage>
        <taxon>Bacteria</taxon>
        <taxon>Bacillati</taxon>
        <taxon>Actinomycetota</taxon>
        <taxon>Actinomycetes</taxon>
        <taxon>Streptosporangiales</taxon>
        <taxon>Streptosporangiaceae</taxon>
        <taxon>Herbidospora</taxon>
    </lineage>
</organism>
<feature type="transmembrane region" description="Helical" evidence="1">
    <location>
        <begin position="95"/>
        <end position="112"/>
    </location>
</feature>
<keyword evidence="3" id="KW-1185">Reference proteome</keyword>